<reference evidence="2 3" key="1">
    <citation type="submission" date="2019-02" db="EMBL/GenBank/DDBJ databases">
        <title>Sequencing the genomes of 1000 actinobacteria strains.</title>
        <authorList>
            <person name="Klenk H.-P."/>
        </authorList>
    </citation>
    <scope>NUCLEOTIDE SEQUENCE [LARGE SCALE GENOMIC DNA]</scope>
    <source>
        <strain evidence="2 3">DSM 44509</strain>
    </source>
</reference>
<dbReference type="Proteomes" id="UP000292507">
    <property type="component" value="Unassembled WGS sequence"/>
</dbReference>
<dbReference type="OrthoDB" id="3381348at2"/>
<sequence>MTAGPTHPSAAVDRQPPAAERARTVATRSAAALHVSGVGACPVRASTTTTDGDVLLVVPADGGAVAALRGSPLGDVPARLVVTERAPLPLRHPVRGLVHMTGWVTAVPEADVPRLLLDFAETSPADALFEVGLSAVLVRLDLAEVVLEESGTVSDVDPDAFRDARPDVVTSAEPELLATQREPLSRLRGRVQRWAGRHDDVRILGLDRFGVRFRVQGRQGCYDLRVPFVDALDDVDEVAAALDHLLTCGPA</sequence>
<evidence type="ECO:0008006" key="4">
    <source>
        <dbReference type="Google" id="ProtNLM"/>
    </source>
</evidence>
<evidence type="ECO:0000313" key="2">
    <source>
        <dbReference type="EMBL" id="RZU33932.1"/>
    </source>
</evidence>
<dbReference type="AlphaFoldDB" id="A0A4Q7Y9U9"/>
<evidence type="ECO:0000256" key="1">
    <source>
        <dbReference type="SAM" id="MobiDB-lite"/>
    </source>
</evidence>
<dbReference type="Gene3D" id="3.20.180.10">
    <property type="entry name" value="PNP-oxidase-like"/>
    <property type="match status" value="1"/>
</dbReference>
<dbReference type="InterPro" id="IPR037119">
    <property type="entry name" value="Haem_oxidase_HugZ-like_sf"/>
</dbReference>
<feature type="region of interest" description="Disordered" evidence="1">
    <location>
        <begin position="1"/>
        <end position="22"/>
    </location>
</feature>
<dbReference type="RefSeq" id="WP_104528852.1">
    <property type="nucleotide sequence ID" value="NZ_POQT01000018.1"/>
</dbReference>
<name>A0A4Q7Y9U9_9ACTN</name>
<keyword evidence="3" id="KW-1185">Reference proteome</keyword>
<organism evidence="2 3">
    <name type="scientific">Blastococcus saxobsidens</name>
    <dbReference type="NCBI Taxonomy" id="138336"/>
    <lineage>
        <taxon>Bacteria</taxon>
        <taxon>Bacillati</taxon>
        <taxon>Actinomycetota</taxon>
        <taxon>Actinomycetes</taxon>
        <taxon>Geodermatophilales</taxon>
        <taxon>Geodermatophilaceae</taxon>
        <taxon>Blastococcus</taxon>
    </lineage>
</organism>
<accession>A0A4Q7Y9U9</accession>
<proteinExistence type="predicted"/>
<dbReference type="EMBL" id="SHKV01000001">
    <property type="protein sequence ID" value="RZU33932.1"/>
    <property type="molecule type" value="Genomic_DNA"/>
</dbReference>
<protein>
    <recommendedName>
        <fullName evidence="4">DUF2470 domain-containing protein</fullName>
    </recommendedName>
</protein>
<comment type="caution">
    <text evidence="2">The sequence shown here is derived from an EMBL/GenBank/DDBJ whole genome shotgun (WGS) entry which is preliminary data.</text>
</comment>
<gene>
    <name evidence="2" type="ORF">BKA19_3673</name>
</gene>
<evidence type="ECO:0000313" key="3">
    <source>
        <dbReference type="Proteomes" id="UP000292507"/>
    </source>
</evidence>
<dbReference type="SUPFAM" id="SSF50475">
    <property type="entry name" value="FMN-binding split barrel"/>
    <property type="match status" value="1"/>
</dbReference>